<name>A0A495D3N5_9PROT</name>
<organism evidence="12 13">
    <name type="scientific">Maricaulis maris</name>
    <dbReference type="NCBI Taxonomy" id="74318"/>
    <lineage>
        <taxon>Bacteria</taxon>
        <taxon>Pseudomonadati</taxon>
        <taxon>Pseudomonadota</taxon>
        <taxon>Alphaproteobacteria</taxon>
        <taxon>Maricaulales</taxon>
        <taxon>Maricaulaceae</taxon>
        <taxon>Maricaulis</taxon>
    </lineage>
</organism>
<keyword evidence="5" id="KW-0547">Nucleotide-binding</keyword>
<dbReference type="InterPro" id="IPR008995">
    <property type="entry name" value="Mo/tungstate-bd_C_term_dom"/>
</dbReference>
<dbReference type="GO" id="GO:0015098">
    <property type="term" value="F:molybdate ion transmembrane transporter activity"/>
    <property type="evidence" value="ECO:0007669"/>
    <property type="project" value="InterPro"/>
</dbReference>
<dbReference type="NCBIfam" id="TIGR02142">
    <property type="entry name" value="modC_ABC"/>
    <property type="match status" value="1"/>
</dbReference>
<dbReference type="InterPro" id="IPR004606">
    <property type="entry name" value="Mop_domain"/>
</dbReference>
<dbReference type="AlphaFoldDB" id="A0A495D3N5"/>
<comment type="caution">
    <text evidence="12">The sequence shown here is derived from an EMBL/GenBank/DDBJ whole genome shotgun (WGS) entry which is preliminary data.</text>
</comment>
<dbReference type="InterPro" id="IPR050334">
    <property type="entry name" value="Molybdenum_import_ModC"/>
</dbReference>
<dbReference type="PROSITE" id="PS51866">
    <property type="entry name" value="MOP"/>
    <property type="match status" value="1"/>
</dbReference>
<dbReference type="GO" id="GO:0140359">
    <property type="term" value="F:ABC-type transporter activity"/>
    <property type="evidence" value="ECO:0007669"/>
    <property type="project" value="InterPro"/>
</dbReference>
<dbReference type="OrthoDB" id="9802264at2"/>
<dbReference type="PROSITE" id="PS50893">
    <property type="entry name" value="ABC_TRANSPORTER_2"/>
    <property type="match status" value="1"/>
</dbReference>
<sequence length="361" mass="37673">MSLRVAIRHQLGDFALDAQFEAPAGVTVLFGRSGAGKSSLVNAVCGLYRPQHAHISIDGRCLNDTDAGVFTPPHRRWLACVFQDDRLFPHLNVRGNLLYGRRFASGRASAGDLGPVVDLLGIGALLDRPIAGLSGGERQRVAIGRALLSNPDLLLADEPLAALDGPRKAEILSYFERLRDELSIPILYVSHSVSEVVRLATTVVVLDDGKVIGQGSAAQVLGNPALLPSGADQAGAIISARVERRHPDGVTELSAGGVPLFLPDFVGPADGSVRLRIAATDVLISRGPPVGLSALNVLPAVVERVAVIDPAAALVTLTTPAGPVLARVTRRSVAALDISEGASCHAVVKSLAIAMDEIGQA</sequence>
<evidence type="ECO:0000256" key="7">
    <source>
        <dbReference type="ARBA" id="ARBA00022967"/>
    </source>
</evidence>
<dbReference type="Pfam" id="PF00005">
    <property type="entry name" value="ABC_tran"/>
    <property type="match status" value="1"/>
</dbReference>
<dbReference type="GO" id="GO:0016887">
    <property type="term" value="F:ATP hydrolysis activity"/>
    <property type="evidence" value="ECO:0007669"/>
    <property type="project" value="InterPro"/>
</dbReference>
<dbReference type="Proteomes" id="UP000273675">
    <property type="component" value="Unassembled WGS sequence"/>
</dbReference>
<dbReference type="InterPro" id="IPR027417">
    <property type="entry name" value="P-loop_NTPase"/>
</dbReference>
<evidence type="ECO:0000256" key="1">
    <source>
        <dbReference type="ARBA" id="ARBA00022448"/>
    </source>
</evidence>
<evidence type="ECO:0000256" key="8">
    <source>
        <dbReference type="ARBA" id="ARBA00023136"/>
    </source>
</evidence>
<evidence type="ECO:0000256" key="9">
    <source>
        <dbReference type="PROSITE-ProRule" id="PRU01213"/>
    </source>
</evidence>
<evidence type="ECO:0000256" key="4">
    <source>
        <dbReference type="ARBA" id="ARBA00022519"/>
    </source>
</evidence>
<dbReference type="Gene3D" id="2.40.50.100">
    <property type="match status" value="1"/>
</dbReference>
<keyword evidence="7" id="KW-1278">Translocase</keyword>
<dbReference type="SUPFAM" id="SSF52540">
    <property type="entry name" value="P-loop containing nucleoside triphosphate hydrolases"/>
    <property type="match status" value="1"/>
</dbReference>
<feature type="domain" description="Mop" evidence="11">
    <location>
        <begin position="291"/>
        <end position="357"/>
    </location>
</feature>
<dbReference type="RefSeq" id="WP_121211058.1">
    <property type="nucleotide sequence ID" value="NZ_RBIM01000004.1"/>
</dbReference>
<evidence type="ECO:0000313" key="12">
    <source>
        <dbReference type="EMBL" id="RKQ96516.1"/>
    </source>
</evidence>
<evidence type="ECO:0000259" key="10">
    <source>
        <dbReference type="PROSITE" id="PS50893"/>
    </source>
</evidence>
<dbReference type="PROSITE" id="PS00211">
    <property type="entry name" value="ABC_TRANSPORTER_1"/>
    <property type="match status" value="1"/>
</dbReference>
<dbReference type="SUPFAM" id="SSF50331">
    <property type="entry name" value="MOP-like"/>
    <property type="match status" value="1"/>
</dbReference>
<evidence type="ECO:0000256" key="6">
    <source>
        <dbReference type="ARBA" id="ARBA00022840"/>
    </source>
</evidence>
<evidence type="ECO:0000259" key="11">
    <source>
        <dbReference type="PROSITE" id="PS51866"/>
    </source>
</evidence>
<dbReference type="InterPro" id="IPR017871">
    <property type="entry name" value="ABC_transporter-like_CS"/>
</dbReference>
<evidence type="ECO:0000256" key="5">
    <source>
        <dbReference type="ARBA" id="ARBA00022741"/>
    </source>
</evidence>
<gene>
    <name evidence="12" type="ORF">C7435_1846</name>
</gene>
<keyword evidence="2" id="KW-1003">Cell membrane</keyword>
<evidence type="ECO:0000313" key="13">
    <source>
        <dbReference type="Proteomes" id="UP000273675"/>
    </source>
</evidence>
<dbReference type="SMART" id="SM00382">
    <property type="entry name" value="AAA"/>
    <property type="match status" value="1"/>
</dbReference>
<dbReference type="Pfam" id="PF03459">
    <property type="entry name" value="TOBE"/>
    <property type="match status" value="1"/>
</dbReference>
<keyword evidence="4" id="KW-0997">Cell inner membrane</keyword>
<keyword evidence="3 9" id="KW-0500">Molybdenum</keyword>
<reference evidence="12 13" key="1">
    <citation type="submission" date="2018-10" db="EMBL/GenBank/DDBJ databases">
        <title>Genomic Encyclopedia of Type Strains, Phase IV (KMG-IV): sequencing the most valuable type-strain genomes for metagenomic binning, comparative biology and taxonomic classification.</title>
        <authorList>
            <person name="Goeker M."/>
        </authorList>
    </citation>
    <scope>NUCLEOTIDE SEQUENCE [LARGE SCALE GENOMIC DNA]</scope>
    <source>
        <strain evidence="12 13">DSM 4734</strain>
    </source>
</reference>
<accession>A0A495D3N5</accession>
<feature type="domain" description="ABC transporter" evidence="10">
    <location>
        <begin position="1"/>
        <end position="233"/>
    </location>
</feature>
<dbReference type="PANTHER" id="PTHR43514">
    <property type="entry name" value="ABC TRANSPORTER I FAMILY MEMBER 10"/>
    <property type="match status" value="1"/>
</dbReference>
<dbReference type="EMBL" id="RBIM01000004">
    <property type="protein sequence ID" value="RKQ96516.1"/>
    <property type="molecule type" value="Genomic_DNA"/>
</dbReference>
<evidence type="ECO:0000256" key="3">
    <source>
        <dbReference type="ARBA" id="ARBA00022505"/>
    </source>
</evidence>
<dbReference type="InterPro" id="IPR005116">
    <property type="entry name" value="Transp-assoc_OB_typ1"/>
</dbReference>
<keyword evidence="8" id="KW-0472">Membrane</keyword>
<protein>
    <submittedName>
        <fullName evidence="12">Molybdate transport system ATP-binding protein</fullName>
    </submittedName>
</protein>
<dbReference type="InterPro" id="IPR011868">
    <property type="entry name" value="ModC_ABC_ATP-bd"/>
</dbReference>
<proteinExistence type="predicted"/>
<dbReference type="GO" id="GO:0016020">
    <property type="term" value="C:membrane"/>
    <property type="evidence" value="ECO:0007669"/>
    <property type="project" value="InterPro"/>
</dbReference>
<keyword evidence="1" id="KW-0813">Transport</keyword>
<dbReference type="InterPro" id="IPR003593">
    <property type="entry name" value="AAA+_ATPase"/>
</dbReference>
<dbReference type="Gene3D" id="3.40.50.300">
    <property type="entry name" value="P-loop containing nucleotide triphosphate hydrolases"/>
    <property type="match status" value="1"/>
</dbReference>
<evidence type="ECO:0000256" key="2">
    <source>
        <dbReference type="ARBA" id="ARBA00022475"/>
    </source>
</evidence>
<keyword evidence="6 12" id="KW-0067">ATP-binding</keyword>
<dbReference type="InterPro" id="IPR003439">
    <property type="entry name" value="ABC_transporter-like_ATP-bd"/>
</dbReference>
<dbReference type="PANTHER" id="PTHR43514:SF4">
    <property type="entry name" value="ABC TRANSPORTER I FAMILY MEMBER 10"/>
    <property type="match status" value="1"/>
</dbReference>
<dbReference type="GO" id="GO:0005524">
    <property type="term" value="F:ATP binding"/>
    <property type="evidence" value="ECO:0007669"/>
    <property type="project" value="UniProtKB-KW"/>
</dbReference>